<reference evidence="3" key="1">
    <citation type="submission" date="2022-11" db="UniProtKB">
        <authorList>
            <consortium name="WormBaseParasite"/>
        </authorList>
    </citation>
    <scope>IDENTIFICATION</scope>
</reference>
<dbReference type="Proteomes" id="UP000887572">
    <property type="component" value="Unplaced"/>
</dbReference>
<organism evidence="2 3">
    <name type="scientific">Globodera rostochiensis</name>
    <name type="common">Golden nematode worm</name>
    <name type="synonym">Heterodera rostochiensis</name>
    <dbReference type="NCBI Taxonomy" id="31243"/>
    <lineage>
        <taxon>Eukaryota</taxon>
        <taxon>Metazoa</taxon>
        <taxon>Ecdysozoa</taxon>
        <taxon>Nematoda</taxon>
        <taxon>Chromadorea</taxon>
        <taxon>Rhabditida</taxon>
        <taxon>Tylenchina</taxon>
        <taxon>Tylenchomorpha</taxon>
        <taxon>Tylenchoidea</taxon>
        <taxon>Heteroderidae</taxon>
        <taxon>Heteroderinae</taxon>
        <taxon>Globodera</taxon>
    </lineage>
</organism>
<evidence type="ECO:0000313" key="3">
    <source>
        <dbReference type="WBParaSite" id="Gr19_v10_g1965.t1"/>
    </source>
</evidence>
<accession>A0A914HKH5</accession>
<name>A0A914HKH5_GLORO</name>
<evidence type="ECO:0000256" key="1">
    <source>
        <dbReference type="SAM" id="MobiDB-lite"/>
    </source>
</evidence>
<dbReference type="WBParaSite" id="Gr19_v10_g1965.t1">
    <property type="protein sequence ID" value="Gr19_v10_g1965.t1"/>
    <property type="gene ID" value="Gr19_v10_g1965"/>
</dbReference>
<feature type="region of interest" description="Disordered" evidence="1">
    <location>
        <begin position="24"/>
        <end position="62"/>
    </location>
</feature>
<evidence type="ECO:0000313" key="2">
    <source>
        <dbReference type="Proteomes" id="UP000887572"/>
    </source>
</evidence>
<dbReference type="AlphaFoldDB" id="A0A914HKH5"/>
<keyword evidence="2" id="KW-1185">Reference proteome</keyword>
<proteinExistence type="predicted"/>
<protein>
    <submittedName>
        <fullName evidence="3">Transmembrane protein</fullName>
    </submittedName>
</protein>
<sequence length="123" mass="13911">MLPHQQSATHARVVCTKMHALSPFVSSSQSSARDARPCSRQPTHAPAELHGEEEEEHVKRSPLSVRLSVCRFISAHYIFLYFLNLCAHTRTSTRQHGATVSLNFRPLSHPFWSPSFLCFLIVV</sequence>